<protein>
    <recommendedName>
        <fullName evidence="2">non-specific serine/threonine protein kinase</fullName>
        <ecNumber evidence="2">2.7.11.1</ecNumber>
    </recommendedName>
</protein>
<evidence type="ECO:0000256" key="9">
    <source>
        <dbReference type="ARBA" id="ARBA00022989"/>
    </source>
</evidence>
<dbReference type="AlphaFoldDB" id="A0A2K3NRR2"/>
<evidence type="ECO:0000256" key="3">
    <source>
        <dbReference type="ARBA" id="ARBA00022553"/>
    </source>
</evidence>
<comment type="caution">
    <text evidence="14">The sequence shown here is derived from an EMBL/GenBank/DDBJ whole genome shotgun (WGS) entry which is preliminary data.</text>
</comment>
<evidence type="ECO:0000256" key="11">
    <source>
        <dbReference type="ARBA" id="ARBA00047899"/>
    </source>
</evidence>
<comment type="catalytic activity">
    <reaction evidence="12">
        <text>L-seryl-[protein] + ATP = O-phospho-L-seryl-[protein] + ADP + H(+)</text>
        <dbReference type="Rhea" id="RHEA:17989"/>
        <dbReference type="Rhea" id="RHEA-COMP:9863"/>
        <dbReference type="Rhea" id="RHEA-COMP:11604"/>
        <dbReference type="ChEBI" id="CHEBI:15378"/>
        <dbReference type="ChEBI" id="CHEBI:29999"/>
        <dbReference type="ChEBI" id="CHEBI:30616"/>
        <dbReference type="ChEBI" id="CHEBI:83421"/>
        <dbReference type="ChEBI" id="CHEBI:456216"/>
        <dbReference type="EC" id="2.7.11.1"/>
    </reaction>
</comment>
<dbReference type="Proteomes" id="UP000236291">
    <property type="component" value="Unassembled WGS sequence"/>
</dbReference>
<keyword evidence="7 14" id="KW-0418">Kinase</keyword>
<keyword evidence="8" id="KW-0067">ATP-binding</keyword>
<keyword evidence="9" id="KW-1133">Transmembrane helix</keyword>
<name>A0A2K3NRR2_TRIPR</name>
<evidence type="ECO:0000313" key="14">
    <source>
        <dbReference type="EMBL" id="PNY05722.1"/>
    </source>
</evidence>
<dbReference type="EC" id="2.7.11.1" evidence="2"/>
<dbReference type="Pfam" id="PF07714">
    <property type="entry name" value="PK_Tyr_Ser-Thr"/>
    <property type="match status" value="1"/>
</dbReference>
<evidence type="ECO:0000256" key="7">
    <source>
        <dbReference type="ARBA" id="ARBA00022777"/>
    </source>
</evidence>
<keyword evidence="5" id="KW-0812">Transmembrane</keyword>
<dbReference type="InterPro" id="IPR011009">
    <property type="entry name" value="Kinase-like_dom_sf"/>
</dbReference>
<evidence type="ECO:0000313" key="15">
    <source>
        <dbReference type="Proteomes" id="UP000236291"/>
    </source>
</evidence>
<dbReference type="PANTHER" id="PTHR47984">
    <property type="entry name" value="OS01G0323000 PROTEIN"/>
    <property type="match status" value="1"/>
</dbReference>
<dbReference type="SUPFAM" id="SSF56112">
    <property type="entry name" value="Protein kinase-like (PK-like)"/>
    <property type="match status" value="1"/>
</dbReference>
<dbReference type="STRING" id="57577.A0A2K3NRR2"/>
<evidence type="ECO:0000256" key="2">
    <source>
        <dbReference type="ARBA" id="ARBA00012513"/>
    </source>
</evidence>
<evidence type="ECO:0000259" key="13">
    <source>
        <dbReference type="Pfam" id="PF07714"/>
    </source>
</evidence>
<keyword evidence="4" id="KW-0808">Transferase</keyword>
<dbReference type="EMBL" id="ASHM01000943">
    <property type="protein sequence ID" value="PNY05722.1"/>
    <property type="molecule type" value="Genomic_DNA"/>
</dbReference>
<keyword evidence="3" id="KW-0597">Phosphoprotein</keyword>
<organism evidence="14 15">
    <name type="scientific">Trifolium pratense</name>
    <name type="common">Red clover</name>
    <dbReference type="NCBI Taxonomy" id="57577"/>
    <lineage>
        <taxon>Eukaryota</taxon>
        <taxon>Viridiplantae</taxon>
        <taxon>Streptophyta</taxon>
        <taxon>Embryophyta</taxon>
        <taxon>Tracheophyta</taxon>
        <taxon>Spermatophyta</taxon>
        <taxon>Magnoliopsida</taxon>
        <taxon>eudicotyledons</taxon>
        <taxon>Gunneridae</taxon>
        <taxon>Pentapetalae</taxon>
        <taxon>rosids</taxon>
        <taxon>fabids</taxon>
        <taxon>Fabales</taxon>
        <taxon>Fabaceae</taxon>
        <taxon>Papilionoideae</taxon>
        <taxon>50 kb inversion clade</taxon>
        <taxon>NPAAA clade</taxon>
        <taxon>Hologalegina</taxon>
        <taxon>IRL clade</taxon>
        <taxon>Trifolieae</taxon>
        <taxon>Trifolium</taxon>
    </lineage>
</organism>
<keyword evidence="14" id="KW-0675">Receptor</keyword>
<reference evidence="14 15" key="2">
    <citation type="journal article" date="2017" name="Front. Plant Sci.">
        <title>Gene Classification and Mining of Molecular Markers Useful in Red Clover (Trifolium pratense) Breeding.</title>
        <authorList>
            <person name="Istvanek J."/>
            <person name="Dluhosova J."/>
            <person name="Dluhos P."/>
            <person name="Patkova L."/>
            <person name="Nedelnik J."/>
            <person name="Repkova J."/>
        </authorList>
    </citation>
    <scope>NUCLEOTIDE SEQUENCE [LARGE SCALE GENOMIC DNA]</scope>
    <source>
        <strain evidence="15">cv. Tatra</strain>
        <tissue evidence="14">Young leaves</tissue>
    </source>
</reference>
<dbReference type="GO" id="GO:0005524">
    <property type="term" value="F:ATP binding"/>
    <property type="evidence" value="ECO:0007669"/>
    <property type="project" value="UniProtKB-KW"/>
</dbReference>
<evidence type="ECO:0000256" key="10">
    <source>
        <dbReference type="ARBA" id="ARBA00023136"/>
    </source>
</evidence>
<dbReference type="InterPro" id="IPR001245">
    <property type="entry name" value="Ser-Thr/Tyr_kinase_cat_dom"/>
</dbReference>
<comment type="catalytic activity">
    <reaction evidence="11">
        <text>L-threonyl-[protein] + ATP = O-phospho-L-threonyl-[protein] + ADP + H(+)</text>
        <dbReference type="Rhea" id="RHEA:46608"/>
        <dbReference type="Rhea" id="RHEA-COMP:11060"/>
        <dbReference type="Rhea" id="RHEA-COMP:11605"/>
        <dbReference type="ChEBI" id="CHEBI:15378"/>
        <dbReference type="ChEBI" id="CHEBI:30013"/>
        <dbReference type="ChEBI" id="CHEBI:30616"/>
        <dbReference type="ChEBI" id="CHEBI:61977"/>
        <dbReference type="ChEBI" id="CHEBI:456216"/>
        <dbReference type="EC" id="2.7.11.1"/>
    </reaction>
</comment>
<evidence type="ECO:0000256" key="12">
    <source>
        <dbReference type="ARBA" id="ARBA00048679"/>
    </source>
</evidence>
<dbReference type="Gene3D" id="1.10.510.10">
    <property type="entry name" value="Transferase(Phosphotransferase) domain 1"/>
    <property type="match status" value="1"/>
</dbReference>
<dbReference type="GO" id="GO:0016020">
    <property type="term" value="C:membrane"/>
    <property type="evidence" value="ECO:0007669"/>
    <property type="project" value="UniProtKB-SubCell"/>
</dbReference>
<sequence length="163" mass="18735">MSPFLIMQALYKSSVDGKHYAIKSFHKSHLRKLRFAPSETAMTHVLRTMQTLDARHIELFLCEGYQNGSWELLVYEYVNNGNLEQWLHGAMQQYDFLTWDARIKILLGTTKALAYLHEGSQVDIGGCHSQEHGGVERDDEVTVLIDFTVLGTTLAMYVYFMQI</sequence>
<proteinExistence type="predicted"/>
<dbReference type="PANTHER" id="PTHR47984:SF19">
    <property type="entry name" value="RECEPTOR-LIKE KINASE PLANT"/>
    <property type="match status" value="1"/>
</dbReference>
<evidence type="ECO:0000256" key="1">
    <source>
        <dbReference type="ARBA" id="ARBA00004167"/>
    </source>
</evidence>
<comment type="subcellular location">
    <subcellularLocation>
        <location evidence="1">Membrane</location>
        <topology evidence="1">Single-pass membrane protein</topology>
    </subcellularLocation>
</comment>
<dbReference type="GO" id="GO:0004674">
    <property type="term" value="F:protein serine/threonine kinase activity"/>
    <property type="evidence" value="ECO:0007669"/>
    <property type="project" value="UniProtKB-EC"/>
</dbReference>
<evidence type="ECO:0000256" key="4">
    <source>
        <dbReference type="ARBA" id="ARBA00022679"/>
    </source>
</evidence>
<accession>A0A2K3NRR2</accession>
<dbReference type="InterPro" id="IPR052232">
    <property type="entry name" value="RLK_Ser/Thr-Kinase"/>
</dbReference>
<feature type="domain" description="Serine-threonine/tyrosine-protein kinase catalytic" evidence="13">
    <location>
        <begin position="13"/>
        <end position="119"/>
    </location>
</feature>
<evidence type="ECO:0000256" key="8">
    <source>
        <dbReference type="ARBA" id="ARBA00022840"/>
    </source>
</evidence>
<reference evidence="14 15" key="1">
    <citation type="journal article" date="2014" name="Am. J. Bot.">
        <title>Genome assembly and annotation for red clover (Trifolium pratense; Fabaceae).</title>
        <authorList>
            <person name="Istvanek J."/>
            <person name="Jaros M."/>
            <person name="Krenek A."/>
            <person name="Repkova J."/>
        </authorList>
    </citation>
    <scope>NUCLEOTIDE SEQUENCE [LARGE SCALE GENOMIC DNA]</scope>
    <source>
        <strain evidence="15">cv. Tatra</strain>
        <tissue evidence="14">Young leaves</tissue>
    </source>
</reference>
<gene>
    <name evidence="14" type="ORF">L195_g002177</name>
</gene>
<evidence type="ECO:0000256" key="5">
    <source>
        <dbReference type="ARBA" id="ARBA00022692"/>
    </source>
</evidence>
<keyword evidence="10" id="KW-0472">Membrane</keyword>
<evidence type="ECO:0000256" key="6">
    <source>
        <dbReference type="ARBA" id="ARBA00022741"/>
    </source>
</evidence>
<keyword evidence="6" id="KW-0547">Nucleotide-binding</keyword>